<name>A0A2B7Y2S5_9EURO</name>
<reference evidence="1 2" key="1">
    <citation type="submission" date="2017-10" db="EMBL/GenBank/DDBJ databases">
        <title>Comparative genomics in systemic dimorphic fungi from Ajellomycetaceae.</title>
        <authorList>
            <person name="Munoz J.F."/>
            <person name="Mcewen J.G."/>
            <person name="Clay O.K."/>
            <person name="Cuomo C.A."/>
        </authorList>
    </citation>
    <scope>NUCLEOTIDE SEQUENCE [LARGE SCALE GENOMIC DNA]</scope>
    <source>
        <strain evidence="1 2">UAMH5409</strain>
    </source>
</reference>
<protein>
    <submittedName>
        <fullName evidence="1">Uncharacterized protein</fullName>
    </submittedName>
</protein>
<organism evidence="1 2">
    <name type="scientific">Helicocarpus griseus UAMH5409</name>
    <dbReference type="NCBI Taxonomy" id="1447875"/>
    <lineage>
        <taxon>Eukaryota</taxon>
        <taxon>Fungi</taxon>
        <taxon>Dikarya</taxon>
        <taxon>Ascomycota</taxon>
        <taxon>Pezizomycotina</taxon>
        <taxon>Eurotiomycetes</taxon>
        <taxon>Eurotiomycetidae</taxon>
        <taxon>Onygenales</taxon>
        <taxon>Ajellomycetaceae</taxon>
        <taxon>Helicocarpus</taxon>
    </lineage>
</organism>
<keyword evidence="2" id="KW-1185">Reference proteome</keyword>
<dbReference type="STRING" id="1447875.A0A2B7Y2S5"/>
<dbReference type="AlphaFoldDB" id="A0A2B7Y2S5"/>
<evidence type="ECO:0000313" key="2">
    <source>
        <dbReference type="Proteomes" id="UP000223968"/>
    </source>
</evidence>
<dbReference type="EMBL" id="PDNB01000028">
    <property type="protein sequence ID" value="PGH15118.1"/>
    <property type="molecule type" value="Genomic_DNA"/>
</dbReference>
<evidence type="ECO:0000313" key="1">
    <source>
        <dbReference type="EMBL" id="PGH15118.1"/>
    </source>
</evidence>
<dbReference type="Proteomes" id="UP000223968">
    <property type="component" value="Unassembled WGS sequence"/>
</dbReference>
<proteinExistence type="predicted"/>
<gene>
    <name evidence="1" type="ORF">AJ79_02644</name>
</gene>
<sequence length="128" mass="15135">MLHPHWFTSRYVNDIDIDHFALAHEEFMTLMEKQEKELYADTTISSIMKKDWGTDHSGIPWLCSMSVGWRTYSTTIETTFAKDTDDDPYFIKVTHKFWTAGMDEFLAKKVKDKADFKKSSMLTRPRRQ</sequence>
<accession>A0A2B7Y2S5</accession>
<comment type="caution">
    <text evidence="1">The sequence shown here is derived from an EMBL/GenBank/DDBJ whole genome shotgun (WGS) entry which is preliminary data.</text>
</comment>